<feature type="region of interest" description="Disordered" evidence="1">
    <location>
        <begin position="280"/>
        <end position="339"/>
    </location>
</feature>
<reference evidence="3 4" key="1">
    <citation type="submission" date="2024-02" db="EMBL/GenBank/DDBJ databases">
        <authorList>
            <person name="Chen Y."/>
            <person name="Shah S."/>
            <person name="Dougan E. K."/>
            <person name="Thang M."/>
            <person name="Chan C."/>
        </authorList>
    </citation>
    <scope>NUCLEOTIDE SEQUENCE [LARGE SCALE GENOMIC DNA]</scope>
</reference>
<evidence type="ECO:0008006" key="5">
    <source>
        <dbReference type="Google" id="ProtNLM"/>
    </source>
</evidence>
<feature type="transmembrane region" description="Helical" evidence="2">
    <location>
        <begin position="252"/>
        <end position="273"/>
    </location>
</feature>
<gene>
    <name evidence="3" type="ORF">CCMP2556_LOCUS5595</name>
</gene>
<keyword evidence="2" id="KW-1133">Transmembrane helix</keyword>
<keyword evidence="2" id="KW-0472">Membrane</keyword>
<dbReference type="SUPFAM" id="SSF48317">
    <property type="entry name" value="Acid phosphatase/Vanadium-dependent haloperoxidase"/>
    <property type="match status" value="1"/>
</dbReference>
<evidence type="ECO:0000256" key="2">
    <source>
        <dbReference type="SAM" id="Phobius"/>
    </source>
</evidence>
<keyword evidence="2" id="KW-0812">Transmembrane</keyword>
<dbReference type="EMBL" id="CAXAMN010002337">
    <property type="protein sequence ID" value="CAK8999265.1"/>
    <property type="molecule type" value="Genomic_DNA"/>
</dbReference>
<proteinExistence type="predicted"/>
<accession>A0ABP0I9K8</accession>
<dbReference type="Proteomes" id="UP001642484">
    <property type="component" value="Unassembled WGS sequence"/>
</dbReference>
<feature type="transmembrane region" description="Helical" evidence="2">
    <location>
        <begin position="187"/>
        <end position="204"/>
    </location>
</feature>
<evidence type="ECO:0000256" key="1">
    <source>
        <dbReference type="SAM" id="MobiDB-lite"/>
    </source>
</evidence>
<name>A0ABP0I9K8_9DINO</name>
<dbReference type="CDD" id="cd01610">
    <property type="entry name" value="PAP2_like"/>
    <property type="match status" value="1"/>
</dbReference>
<evidence type="ECO:0000313" key="4">
    <source>
        <dbReference type="Proteomes" id="UP001642484"/>
    </source>
</evidence>
<feature type="transmembrane region" description="Helical" evidence="2">
    <location>
        <begin position="225"/>
        <end position="246"/>
    </location>
</feature>
<evidence type="ECO:0000313" key="3">
    <source>
        <dbReference type="EMBL" id="CAK8999265.1"/>
    </source>
</evidence>
<comment type="caution">
    <text evidence="3">The sequence shown here is derived from an EMBL/GenBank/DDBJ whole genome shotgun (WGS) entry which is preliminary data.</text>
</comment>
<keyword evidence="4" id="KW-1185">Reference proteome</keyword>
<organism evidence="3 4">
    <name type="scientific">Durusdinium trenchii</name>
    <dbReference type="NCBI Taxonomy" id="1381693"/>
    <lineage>
        <taxon>Eukaryota</taxon>
        <taxon>Sar</taxon>
        <taxon>Alveolata</taxon>
        <taxon>Dinophyceae</taxon>
        <taxon>Suessiales</taxon>
        <taxon>Symbiodiniaceae</taxon>
        <taxon>Durusdinium</taxon>
    </lineage>
</organism>
<protein>
    <recommendedName>
        <fullName evidence="5">Dolichyldiphosphatase</fullName>
    </recommendedName>
</protein>
<dbReference type="InterPro" id="IPR036938">
    <property type="entry name" value="PAP2/HPO_sf"/>
</dbReference>
<sequence length="339" mass="36274">MGTLHAAQEERSDLQLLPSNVMRSMPYTAYIAVGSYALIFWSQEAALLEALLLSNELLNAFFKKLASKLVGKEARWIKRPRGAADSGIYPQHFPKMSTSSGMPSGHAQTSALLATVFTCFLELTPGALQSRFLVPQAVRREWKIQSFRCLSSKNLELWETSHLLDLQPHMDPDLPGISTSPLEAKNVVPLVYVWLVALCVMFSRTRFGGPLAVNIGGRAVVQHSCLQILIGASLGLSLGISGFWLYLGQGGWWLGLVVAVLVMSLVIALALCLEAEPSSKQKDASSTDDNNSTGSGTPEGGTGFGTSTSAQGSESGPSPPAAGYESLAPHHRASAANDM</sequence>